<accession>A0A196SB70</accession>
<dbReference type="Pfam" id="PF18072">
    <property type="entry name" value="FGAR-AT_linker"/>
    <property type="match status" value="1"/>
</dbReference>
<dbReference type="OrthoDB" id="6666987at2759"/>
<dbReference type="GO" id="GO:0004642">
    <property type="term" value="F:phosphoribosylformylglycinamidine synthase activity"/>
    <property type="evidence" value="ECO:0007669"/>
    <property type="project" value="TreeGrafter"/>
</dbReference>
<sequence>MQYSILYHIHTRREVVVHYYRMPGLTEAATESLLRKAKKSVSEKIERIETEFCYNLQITSDFTPEQKIVLTWLLSESYNPKGFSDKPFLHAEGDKEYLTEVGPRLNFSTAWSTNAISIFHVCGLDNIPRAECSRRYLLHCSEALTEEEKKGFTSFVHDRMTEQPYLEPLASFKLGIEPAPIKTYPVLSMGREELKELDAEFGLSFDDQDLDFYTHLFCEVMKRDPTDVELFDIAQSNSEHSRHWFFGGNMVIDGEKKPRSLFRIVKDTLTEERRKNSVIAFNDNSSAIRGFEISTIQPEHPGLPSKFVQQKFMSHILLSAETHNFPSGVAPFPGAETGTGGRIRDVQATGTGANVTASTVGYSVGALNIPGYELPWEEKWEYPSNLAKPLTIEIDASNGASDYG</sequence>
<keyword evidence="1" id="KW-0436">Ligase</keyword>
<keyword evidence="4" id="KW-0067">ATP-binding</keyword>
<evidence type="ECO:0000256" key="2">
    <source>
        <dbReference type="ARBA" id="ARBA00022741"/>
    </source>
</evidence>
<keyword evidence="3" id="KW-0658">Purine biosynthesis</keyword>
<evidence type="ECO:0000259" key="6">
    <source>
        <dbReference type="Pfam" id="PF18076"/>
    </source>
</evidence>
<evidence type="ECO:0000256" key="1">
    <source>
        <dbReference type="ARBA" id="ARBA00022598"/>
    </source>
</evidence>
<dbReference type="Gene3D" id="3.30.1330.10">
    <property type="entry name" value="PurM-like, N-terminal domain"/>
    <property type="match status" value="1"/>
</dbReference>
<comment type="caution">
    <text evidence="7">The sequence shown here is derived from an EMBL/GenBank/DDBJ whole genome shotgun (WGS) entry which is preliminary data.</text>
</comment>
<dbReference type="InterPro" id="IPR036604">
    <property type="entry name" value="PurS-like_sf"/>
</dbReference>
<evidence type="ECO:0000313" key="8">
    <source>
        <dbReference type="Proteomes" id="UP000078348"/>
    </source>
</evidence>
<evidence type="ECO:0000259" key="5">
    <source>
        <dbReference type="Pfam" id="PF18072"/>
    </source>
</evidence>
<protein>
    <submittedName>
        <fullName evidence="7">Phosphoribosylformylglycinamidine synthase</fullName>
    </submittedName>
</protein>
<name>A0A196SB70_BLAHN</name>
<dbReference type="PANTHER" id="PTHR10099:SF1">
    <property type="entry name" value="PHOSPHORIBOSYLFORMYLGLYCINAMIDINE SYNTHASE"/>
    <property type="match status" value="1"/>
</dbReference>
<evidence type="ECO:0000256" key="3">
    <source>
        <dbReference type="ARBA" id="ARBA00022755"/>
    </source>
</evidence>
<dbReference type="InterPro" id="IPR036921">
    <property type="entry name" value="PurM-like_N_sf"/>
</dbReference>
<dbReference type="Gene3D" id="1.10.8.750">
    <property type="entry name" value="Phosphoribosylformylglycinamidine synthase, linker domain"/>
    <property type="match status" value="1"/>
</dbReference>
<keyword evidence="8" id="KW-1185">Reference proteome</keyword>
<dbReference type="Proteomes" id="UP000078348">
    <property type="component" value="Unassembled WGS sequence"/>
</dbReference>
<dbReference type="InterPro" id="IPR040707">
    <property type="entry name" value="FGAR-AT_N"/>
</dbReference>
<dbReference type="GO" id="GO:0005737">
    <property type="term" value="C:cytoplasm"/>
    <property type="evidence" value="ECO:0007669"/>
    <property type="project" value="TreeGrafter"/>
</dbReference>
<reference evidence="7 8" key="1">
    <citation type="submission" date="2016-05" db="EMBL/GenBank/DDBJ databases">
        <title>Nuclear genome of Blastocystis sp. subtype 1 NandII.</title>
        <authorList>
            <person name="Gentekaki E."/>
            <person name="Curtis B."/>
            <person name="Stairs C."/>
            <person name="Eme L."/>
            <person name="Herman E."/>
            <person name="Klimes V."/>
            <person name="Arias M.C."/>
            <person name="Elias M."/>
            <person name="Hilliou F."/>
            <person name="Klute M."/>
            <person name="Malik S.-B."/>
            <person name="Pightling A."/>
            <person name="Rachubinski R."/>
            <person name="Salas D."/>
            <person name="Schlacht A."/>
            <person name="Suga H."/>
            <person name="Archibald J."/>
            <person name="Ball S.G."/>
            <person name="Clark G."/>
            <person name="Dacks J."/>
            <person name="Van Der Giezen M."/>
            <person name="Tsaousis A."/>
            <person name="Roger A."/>
        </authorList>
    </citation>
    <scope>NUCLEOTIDE SEQUENCE [LARGE SCALE GENOMIC DNA]</scope>
    <source>
        <strain evidence="8">ATCC 50177 / NandII</strain>
    </source>
</reference>
<dbReference type="EMBL" id="LXWW01000272">
    <property type="protein sequence ID" value="OAO14268.1"/>
    <property type="molecule type" value="Genomic_DNA"/>
</dbReference>
<dbReference type="PANTHER" id="PTHR10099">
    <property type="entry name" value="PHOSPHORIBOSYLFORMYLGLYCINAMIDINE SYNTHASE"/>
    <property type="match status" value="1"/>
</dbReference>
<proteinExistence type="predicted"/>
<evidence type="ECO:0000256" key="4">
    <source>
        <dbReference type="ARBA" id="ARBA00022840"/>
    </source>
</evidence>
<dbReference type="InterPro" id="IPR041609">
    <property type="entry name" value="PurL_linker"/>
</dbReference>
<dbReference type="GO" id="GO:0006164">
    <property type="term" value="P:purine nucleotide biosynthetic process"/>
    <property type="evidence" value="ECO:0007669"/>
    <property type="project" value="UniProtKB-KW"/>
</dbReference>
<keyword evidence="2" id="KW-0547">Nucleotide-binding</keyword>
<dbReference type="AlphaFoldDB" id="A0A196SB70"/>
<dbReference type="GO" id="GO:0005524">
    <property type="term" value="F:ATP binding"/>
    <property type="evidence" value="ECO:0007669"/>
    <property type="project" value="UniProtKB-KW"/>
</dbReference>
<evidence type="ECO:0000313" key="7">
    <source>
        <dbReference type="EMBL" id="OAO14268.1"/>
    </source>
</evidence>
<feature type="domain" description="Phosphoribosylformylglycinamidine synthase linker" evidence="5">
    <location>
        <begin position="194"/>
        <end position="243"/>
    </location>
</feature>
<dbReference type="STRING" id="478820.A0A196SB70"/>
<organism evidence="7 8">
    <name type="scientific">Blastocystis sp. subtype 1 (strain ATCC 50177 / NandII)</name>
    <dbReference type="NCBI Taxonomy" id="478820"/>
    <lineage>
        <taxon>Eukaryota</taxon>
        <taxon>Sar</taxon>
        <taxon>Stramenopiles</taxon>
        <taxon>Bigyra</taxon>
        <taxon>Opalozoa</taxon>
        <taxon>Opalinata</taxon>
        <taxon>Blastocystidae</taxon>
        <taxon>Blastocystis</taxon>
    </lineage>
</organism>
<dbReference type="SUPFAM" id="SSF109736">
    <property type="entry name" value="FGAM synthase PurL, linker domain"/>
    <property type="match status" value="1"/>
</dbReference>
<dbReference type="Pfam" id="PF18076">
    <property type="entry name" value="FGAR-AT_N"/>
    <property type="match status" value="1"/>
</dbReference>
<feature type="non-terminal residue" evidence="7">
    <location>
        <position position="404"/>
    </location>
</feature>
<dbReference type="SUPFAM" id="SSF82697">
    <property type="entry name" value="PurS-like"/>
    <property type="match status" value="1"/>
</dbReference>
<gene>
    <name evidence="7" type="ORF">AV274_4069</name>
</gene>
<dbReference type="SUPFAM" id="SSF55326">
    <property type="entry name" value="PurM N-terminal domain-like"/>
    <property type="match status" value="1"/>
</dbReference>
<feature type="domain" description="Phosphoribosylformylglycinamidine synthase N-terminal" evidence="6">
    <location>
        <begin position="51"/>
        <end position="163"/>
    </location>
</feature>